<feature type="compositionally biased region" description="Polar residues" evidence="1">
    <location>
        <begin position="44"/>
        <end position="74"/>
    </location>
</feature>
<keyword evidence="3" id="KW-1185">Reference proteome</keyword>
<reference evidence="2" key="1">
    <citation type="journal article" date="2022" name="bioRxiv">
        <title>Sequencing and chromosome-scale assembly of the giantPleurodeles waltlgenome.</title>
        <authorList>
            <person name="Brown T."/>
            <person name="Elewa A."/>
            <person name="Iarovenko S."/>
            <person name="Subramanian E."/>
            <person name="Araus A.J."/>
            <person name="Petzold A."/>
            <person name="Susuki M."/>
            <person name="Suzuki K.-i.T."/>
            <person name="Hayashi T."/>
            <person name="Toyoda A."/>
            <person name="Oliveira C."/>
            <person name="Osipova E."/>
            <person name="Leigh N.D."/>
            <person name="Simon A."/>
            <person name="Yun M.H."/>
        </authorList>
    </citation>
    <scope>NUCLEOTIDE SEQUENCE</scope>
    <source>
        <strain evidence="2">20211129_DDA</strain>
        <tissue evidence="2">Liver</tissue>
    </source>
</reference>
<proteinExistence type="predicted"/>
<dbReference type="EMBL" id="JANPWB010000002">
    <property type="protein sequence ID" value="KAJ1204776.1"/>
    <property type="molecule type" value="Genomic_DNA"/>
</dbReference>
<name>A0AAV7VWQ9_PLEWA</name>
<accession>A0AAV7VWQ9</accession>
<sequence length="390" mass="42014">MPSTPWQYMSLCRYPAYEAEGHVPSRLAKLRHFQAPDVADTELGATSNTQSAPAHNYNKAPNQGQQAHPTQKAASASPRRYEPCRQPAPAPKRRSMMQPDPRVSLHQGPLFKHSGPHLTSQSSEARDTNQSSGHSAGQSKQHLPPPASTADVSSTVQCNSTFRCKPRPGAQLRSKRSNVDLPPPSARLSPNQGQARLTLFSGRPSPPSARSLSSAARTRCDQPGPPHSRQFAPAPEAGLQHLAPRGAVQRWCPPFTRGAQTAGTSAEPRTPSAPEGRPGPSEQSALRGRARPPGMAPHTPVPKGTVQAAVRPDCRRPQPPGGARAPQQFHLPPAPRSSRERHAAEHTQHQRRVCLLRPHCASGPSPPDQGTPRPAPSRGPPQESMRCQRS</sequence>
<dbReference type="Proteomes" id="UP001066276">
    <property type="component" value="Chromosome 1_2"/>
</dbReference>
<feature type="compositionally biased region" description="Low complexity" evidence="1">
    <location>
        <begin position="208"/>
        <end position="217"/>
    </location>
</feature>
<organism evidence="2 3">
    <name type="scientific">Pleurodeles waltl</name>
    <name type="common">Iberian ribbed newt</name>
    <dbReference type="NCBI Taxonomy" id="8319"/>
    <lineage>
        <taxon>Eukaryota</taxon>
        <taxon>Metazoa</taxon>
        <taxon>Chordata</taxon>
        <taxon>Craniata</taxon>
        <taxon>Vertebrata</taxon>
        <taxon>Euteleostomi</taxon>
        <taxon>Amphibia</taxon>
        <taxon>Batrachia</taxon>
        <taxon>Caudata</taxon>
        <taxon>Salamandroidea</taxon>
        <taxon>Salamandridae</taxon>
        <taxon>Pleurodelinae</taxon>
        <taxon>Pleurodeles</taxon>
    </lineage>
</organism>
<feature type="compositionally biased region" description="Polar residues" evidence="1">
    <location>
        <begin position="117"/>
        <end position="141"/>
    </location>
</feature>
<evidence type="ECO:0000313" key="2">
    <source>
        <dbReference type="EMBL" id="KAJ1204776.1"/>
    </source>
</evidence>
<evidence type="ECO:0000313" key="3">
    <source>
        <dbReference type="Proteomes" id="UP001066276"/>
    </source>
</evidence>
<protein>
    <submittedName>
        <fullName evidence="2">Uncharacterized protein</fullName>
    </submittedName>
</protein>
<gene>
    <name evidence="2" type="ORF">NDU88_000214</name>
</gene>
<feature type="compositionally biased region" description="Basic and acidic residues" evidence="1">
    <location>
        <begin position="337"/>
        <end position="348"/>
    </location>
</feature>
<comment type="caution">
    <text evidence="2">The sequence shown here is derived from an EMBL/GenBank/DDBJ whole genome shotgun (WGS) entry which is preliminary data.</text>
</comment>
<dbReference type="AlphaFoldDB" id="A0AAV7VWQ9"/>
<feature type="region of interest" description="Disordered" evidence="1">
    <location>
        <begin position="39"/>
        <end position="390"/>
    </location>
</feature>
<feature type="compositionally biased region" description="Pro residues" evidence="1">
    <location>
        <begin position="364"/>
        <end position="379"/>
    </location>
</feature>
<evidence type="ECO:0000256" key="1">
    <source>
        <dbReference type="SAM" id="MobiDB-lite"/>
    </source>
</evidence>
<feature type="compositionally biased region" description="Polar residues" evidence="1">
    <location>
        <begin position="150"/>
        <end position="162"/>
    </location>
</feature>